<evidence type="ECO:0000313" key="2">
    <source>
        <dbReference type="Proteomes" id="UP000019197"/>
    </source>
</evidence>
<gene>
    <name evidence="1" type="ORF">XCR1_4210003</name>
</gene>
<organism evidence="1 2">
    <name type="scientific">Xenorhabdus cabanillasii JM26</name>
    <dbReference type="NCBI Taxonomy" id="1427517"/>
    <lineage>
        <taxon>Bacteria</taxon>
        <taxon>Pseudomonadati</taxon>
        <taxon>Pseudomonadota</taxon>
        <taxon>Gammaproteobacteria</taxon>
        <taxon>Enterobacterales</taxon>
        <taxon>Morganellaceae</taxon>
        <taxon>Xenorhabdus</taxon>
    </lineage>
</organism>
<proteinExistence type="predicted"/>
<accession>W1JAM2</accession>
<dbReference type="EMBL" id="CBXE010000359">
    <property type="protein sequence ID" value="CDL86550.1"/>
    <property type="molecule type" value="Genomic_DNA"/>
</dbReference>
<reference evidence="1 2" key="1">
    <citation type="submission" date="2013-11" db="EMBL/GenBank/DDBJ databases">
        <title>Draft genome sequence and annotation of the entomopathogenic bacterium, Xenorhabdus cabanillasi strain JM26.</title>
        <authorList>
            <person name="Gualtieri M."/>
            <person name="Ogier J.C."/>
            <person name="Pages S."/>
            <person name="Givaudan A."/>
            <person name="Gaudriault S."/>
        </authorList>
    </citation>
    <scope>NUCLEOTIDE SEQUENCE [LARGE SCALE GENOMIC DNA]</scope>
    <source>
        <strain evidence="1 2">JM26</strain>
    </source>
</reference>
<protein>
    <submittedName>
        <fullName evidence="1">Uncharacterized protein</fullName>
    </submittedName>
</protein>
<dbReference type="Proteomes" id="UP000019197">
    <property type="component" value="Unassembled WGS sequence"/>
</dbReference>
<evidence type="ECO:0000313" key="1">
    <source>
        <dbReference type="EMBL" id="CDL86550.1"/>
    </source>
</evidence>
<comment type="caution">
    <text evidence="1">The sequence shown here is derived from an EMBL/GenBank/DDBJ whole genome shotgun (WGS) entry which is preliminary data.</text>
</comment>
<dbReference type="AlphaFoldDB" id="W1JAM2"/>
<sequence length="67" mass="7060">MGILSGYSDQCPQICPHFTGIAKLFGVTAGNTNSALNKDFLLCGLYQVMRGYLVLAPPAGIEPTTSP</sequence>
<name>W1JAM2_9GAMM</name>